<evidence type="ECO:0000256" key="2">
    <source>
        <dbReference type="ARBA" id="ARBA00008814"/>
    </source>
</evidence>
<dbReference type="PROSITE" id="PS51257">
    <property type="entry name" value="PROKAR_LIPOPROTEIN"/>
    <property type="match status" value="1"/>
</dbReference>
<evidence type="ECO:0000256" key="6">
    <source>
        <dbReference type="SAM" id="MobiDB-lite"/>
    </source>
</evidence>
<name>A0A0M2NYW7_STACC</name>
<organism evidence="9 10">
    <name type="scientific">Staphylococcus cohnii subsp. cohnii</name>
    <dbReference type="NCBI Taxonomy" id="74704"/>
    <lineage>
        <taxon>Bacteria</taxon>
        <taxon>Bacillati</taxon>
        <taxon>Bacillota</taxon>
        <taxon>Bacilli</taxon>
        <taxon>Bacillales</taxon>
        <taxon>Staphylococcaceae</taxon>
        <taxon>Staphylococcus</taxon>
        <taxon>Staphylococcus cohnii species complex</taxon>
    </lineage>
</organism>
<dbReference type="InterPro" id="IPR002491">
    <property type="entry name" value="ABC_transptr_periplasmic_BD"/>
</dbReference>
<protein>
    <submittedName>
        <fullName evidence="9">Iron compound ABC uptake transporter substrate-binding protein</fullName>
    </submittedName>
</protein>
<evidence type="ECO:0000313" key="10">
    <source>
        <dbReference type="Proteomes" id="UP000034455"/>
    </source>
</evidence>
<dbReference type="RefSeq" id="WP_019469513.1">
    <property type="nucleotide sequence ID" value="NZ_LAKJ01000004.1"/>
</dbReference>
<evidence type="ECO:0000259" key="8">
    <source>
        <dbReference type="PROSITE" id="PS50983"/>
    </source>
</evidence>
<dbReference type="InterPro" id="IPR033870">
    <property type="entry name" value="FatB"/>
</dbReference>
<evidence type="ECO:0000256" key="7">
    <source>
        <dbReference type="SAM" id="SignalP"/>
    </source>
</evidence>
<reference evidence="9 10" key="1">
    <citation type="submission" date="2015-03" db="EMBL/GenBank/DDBJ databases">
        <title>Genome Assembly of Staphylococcus cohnii subsp. cohnii strain G22B2.</title>
        <authorList>
            <person name="Nair G."/>
            <person name="Kaur G."/>
            <person name="Khatri I."/>
            <person name="Singh N.K."/>
            <person name="Sathyabama S."/>
            <person name="Maurya S.K."/>
            <person name="Subramanian S."/>
            <person name="Agrewala J.N."/>
            <person name="Mayilraj S."/>
        </authorList>
    </citation>
    <scope>NUCLEOTIDE SEQUENCE [LARGE SCALE GENOMIC DNA]</scope>
    <source>
        <strain evidence="9 10">G22B2</strain>
    </source>
</reference>
<feature type="signal peptide" evidence="7">
    <location>
        <begin position="1"/>
        <end position="18"/>
    </location>
</feature>
<feature type="compositionally biased region" description="Basic and acidic residues" evidence="6">
    <location>
        <begin position="24"/>
        <end position="66"/>
    </location>
</feature>
<dbReference type="SUPFAM" id="SSF53807">
    <property type="entry name" value="Helical backbone' metal receptor"/>
    <property type="match status" value="1"/>
</dbReference>
<dbReference type="CDD" id="cd01140">
    <property type="entry name" value="FatB"/>
    <property type="match status" value="1"/>
</dbReference>
<dbReference type="Pfam" id="PF01497">
    <property type="entry name" value="Peripla_BP_2"/>
    <property type="match status" value="1"/>
</dbReference>
<dbReference type="PROSITE" id="PS50983">
    <property type="entry name" value="FE_B12_PBP"/>
    <property type="match status" value="1"/>
</dbReference>
<dbReference type="Gene3D" id="3.40.50.1980">
    <property type="entry name" value="Nitrogenase molybdenum iron protein domain"/>
    <property type="match status" value="2"/>
</dbReference>
<evidence type="ECO:0000256" key="1">
    <source>
        <dbReference type="ARBA" id="ARBA00004196"/>
    </source>
</evidence>
<dbReference type="InterPro" id="IPR051313">
    <property type="entry name" value="Bact_iron-sidero_bind"/>
</dbReference>
<comment type="caution">
    <text evidence="9">The sequence shown here is derived from an EMBL/GenBank/DDBJ whole genome shotgun (WGS) entry which is preliminary data.</text>
</comment>
<keyword evidence="5" id="KW-0175">Coiled coil</keyword>
<keyword evidence="4 7" id="KW-0732">Signal</keyword>
<accession>A0A0M2NYW7</accession>
<dbReference type="Proteomes" id="UP000034455">
    <property type="component" value="Unassembled WGS sequence"/>
</dbReference>
<evidence type="ECO:0000256" key="4">
    <source>
        <dbReference type="ARBA" id="ARBA00022729"/>
    </source>
</evidence>
<evidence type="ECO:0000256" key="5">
    <source>
        <dbReference type="SAM" id="Coils"/>
    </source>
</evidence>
<feature type="chain" id="PRO_5038488537" evidence="7">
    <location>
        <begin position="19"/>
        <end position="349"/>
    </location>
</feature>
<comment type="similarity">
    <text evidence="2">Belongs to the bacterial solute-binding protein 8 family.</text>
</comment>
<gene>
    <name evidence="9" type="ORF">UF66_2109</name>
</gene>
<keyword evidence="3" id="KW-0813">Transport</keyword>
<dbReference type="PATRIC" id="fig|74704.6.peg.2170"/>
<dbReference type="PANTHER" id="PTHR30532">
    <property type="entry name" value="IRON III DICITRATE-BINDING PERIPLASMIC PROTEIN"/>
    <property type="match status" value="1"/>
</dbReference>
<evidence type="ECO:0000256" key="3">
    <source>
        <dbReference type="ARBA" id="ARBA00022448"/>
    </source>
</evidence>
<dbReference type="EMBL" id="LAKJ01000004">
    <property type="protein sequence ID" value="KKI64926.1"/>
    <property type="molecule type" value="Genomic_DNA"/>
</dbReference>
<evidence type="ECO:0000313" key="9">
    <source>
        <dbReference type="EMBL" id="KKI64926.1"/>
    </source>
</evidence>
<dbReference type="GO" id="GO:1901678">
    <property type="term" value="P:iron coordination entity transport"/>
    <property type="evidence" value="ECO:0007669"/>
    <property type="project" value="UniProtKB-ARBA"/>
</dbReference>
<dbReference type="PANTHER" id="PTHR30532:SF28">
    <property type="entry name" value="PETROBACTIN-BINDING PROTEIN YCLQ"/>
    <property type="match status" value="1"/>
</dbReference>
<feature type="domain" description="Fe/B12 periplasmic-binding" evidence="8">
    <location>
        <begin position="76"/>
        <end position="349"/>
    </location>
</feature>
<proteinExistence type="inferred from homology"/>
<dbReference type="AlphaFoldDB" id="A0A0M2NYW7"/>
<dbReference type="GO" id="GO:0030288">
    <property type="term" value="C:outer membrane-bounded periplasmic space"/>
    <property type="evidence" value="ECO:0007669"/>
    <property type="project" value="TreeGrafter"/>
</dbReference>
<feature type="region of interest" description="Disordered" evidence="6">
    <location>
        <begin position="23"/>
        <end position="66"/>
    </location>
</feature>
<sequence>MKKFALFMVIGLMFLLVACNNGGSDDKKSSDTKSDSNESNKTVKIENDYKANGEKRDGSDAKSVKETVEVPVNPKNAVVFDYGALDTLKELGLEDKVKAVPKGEDAKSLPDFLSEFKSDKYLNTGSLKEVNFDKVAEAKPEVIFISGRTANQKNLDEFKKAAPDAKVVYIGVDNKDEVKSLKANAKKIGKIYQKEDKVKSLNKKLEDKIASMKEKTKDLKDQKALYLLVNEGELSTFGPGERFGSMIFNTMGFTPADKEIKESNHGQNVTNEYVAEKNPGIIFAMDRGQAVAGKSTAKKALSNDVIKDVEAIKNDKVYELDPKLWYFSSGSTTTAIKQIEEVEKAIDKK</sequence>
<comment type="subcellular location">
    <subcellularLocation>
        <location evidence="1">Cell envelope</location>
    </subcellularLocation>
</comment>
<feature type="coiled-coil region" evidence="5">
    <location>
        <begin position="195"/>
        <end position="222"/>
    </location>
</feature>